<feature type="region of interest" description="Disordered" evidence="2">
    <location>
        <begin position="269"/>
        <end position="288"/>
    </location>
</feature>
<evidence type="ECO:0000256" key="2">
    <source>
        <dbReference type="SAM" id="MobiDB-lite"/>
    </source>
</evidence>
<evidence type="ECO:0000256" key="1">
    <source>
        <dbReference type="SAM" id="Coils"/>
    </source>
</evidence>
<evidence type="ECO:0000313" key="4">
    <source>
        <dbReference type="Proteomes" id="UP000183376"/>
    </source>
</evidence>
<protein>
    <recommendedName>
        <fullName evidence="5">DivIVA protein</fullName>
    </recommendedName>
</protein>
<dbReference type="EMBL" id="LT629701">
    <property type="protein sequence ID" value="SDM33907.1"/>
    <property type="molecule type" value="Genomic_DNA"/>
</dbReference>
<evidence type="ECO:0000313" key="3">
    <source>
        <dbReference type="EMBL" id="SDM33907.1"/>
    </source>
</evidence>
<dbReference type="RefSeq" id="WP_052407917.1">
    <property type="nucleotide sequence ID" value="NZ_JOEF01000026.1"/>
</dbReference>
<keyword evidence="1" id="KW-0175">Coiled coil</keyword>
<keyword evidence="4" id="KW-1185">Reference proteome</keyword>
<name>A0A1G9SF31_ALLAB</name>
<dbReference type="Proteomes" id="UP000183376">
    <property type="component" value="Chromosome I"/>
</dbReference>
<dbReference type="eggNOG" id="COG1196">
    <property type="taxonomic scope" value="Bacteria"/>
</dbReference>
<proteinExistence type="predicted"/>
<dbReference type="AlphaFoldDB" id="A0A1G9SF31"/>
<gene>
    <name evidence="3" type="ORF">SAMN04489726_1117</name>
</gene>
<dbReference type="STRING" id="211114.SAMN04489726_1117"/>
<feature type="compositionally biased region" description="Basic and acidic residues" evidence="2">
    <location>
        <begin position="270"/>
        <end position="288"/>
    </location>
</feature>
<feature type="coiled-coil region" evidence="1">
    <location>
        <begin position="47"/>
        <end position="185"/>
    </location>
</feature>
<sequence>MTTPEPHDDVVPLHTDFDLVWRGYDRDQVRCYVASTESELRLLTTDRDAAVARAEDLAGQLNDARAQIRELSERLDRMCRTPVEPDALTERLRRMVQLARAEAEEITTRARAAAEQSWASARQAAERLRRRQEQIVAELDAQREEMEVEHRQLIRRAHEQAEAISREAEQRRHDLDEQAARLREGIRSDFELAMSVRRAEAMRAMADERAAARARADQLISGARRHADRVVSEAQHRLDVLRAHRDRVLAGVQSTRQLLVEAESLLVPASRERESRDGVPRAREGSRH</sequence>
<accession>A0A1G9SF31</accession>
<dbReference type="OrthoDB" id="5178145at2"/>
<organism evidence="3 4">
    <name type="scientific">Allokutzneria albata</name>
    <name type="common">Kibdelosporangium albatum</name>
    <dbReference type="NCBI Taxonomy" id="211114"/>
    <lineage>
        <taxon>Bacteria</taxon>
        <taxon>Bacillati</taxon>
        <taxon>Actinomycetota</taxon>
        <taxon>Actinomycetes</taxon>
        <taxon>Pseudonocardiales</taxon>
        <taxon>Pseudonocardiaceae</taxon>
        <taxon>Allokutzneria</taxon>
    </lineage>
</organism>
<reference evidence="3 4" key="1">
    <citation type="submission" date="2016-10" db="EMBL/GenBank/DDBJ databases">
        <authorList>
            <person name="de Groot N.N."/>
        </authorList>
    </citation>
    <scope>NUCLEOTIDE SEQUENCE [LARGE SCALE GENOMIC DNA]</scope>
    <source>
        <strain evidence="3 4">DSM 44149</strain>
    </source>
</reference>
<evidence type="ECO:0008006" key="5">
    <source>
        <dbReference type="Google" id="ProtNLM"/>
    </source>
</evidence>